<dbReference type="EMBL" id="JBHUDG010000002">
    <property type="protein sequence ID" value="MFD1628482.1"/>
    <property type="molecule type" value="Genomic_DNA"/>
</dbReference>
<accession>A0ABW4I7U6</accession>
<protein>
    <submittedName>
        <fullName evidence="2">Uncharacterized protein</fullName>
    </submittedName>
</protein>
<evidence type="ECO:0000313" key="2">
    <source>
        <dbReference type="EMBL" id="MFD1628482.1"/>
    </source>
</evidence>
<keyword evidence="3" id="KW-1185">Reference proteome</keyword>
<dbReference type="RefSeq" id="WP_379660869.1">
    <property type="nucleotide sequence ID" value="NZ_JBHUDG010000002.1"/>
</dbReference>
<organism evidence="2 3">
    <name type="scientific">Pseudopedobacter beijingensis</name>
    <dbReference type="NCBI Taxonomy" id="1207056"/>
    <lineage>
        <taxon>Bacteria</taxon>
        <taxon>Pseudomonadati</taxon>
        <taxon>Bacteroidota</taxon>
        <taxon>Sphingobacteriia</taxon>
        <taxon>Sphingobacteriales</taxon>
        <taxon>Sphingobacteriaceae</taxon>
        <taxon>Pseudopedobacter</taxon>
    </lineage>
</organism>
<gene>
    <name evidence="2" type="ORF">ACFSAH_01265</name>
</gene>
<proteinExistence type="predicted"/>
<reference evidence="3" key="1">
    <citation type="journal article" date="2019" name="Int. J. Syst. Evol. Microbiol.">
        <title>The Global Catalogue of Microorganisms (GCM) 10K type strain sequencing project: providing services to taxonomists for standard genome sequencing and annotation.</title>
        <authorList>
            <consortium name="The Broad Institute Genomics Platform"/>
            <consortium name="The Broad Institute Genome Sequencing Center for Infectious Disease"/>
            <person name="Wu L."/>
            <person name="Ma J."/>
        </authorList>
    </citation>
    <scope>NUCLEOTIDE SEQUENCE [LARGE SCALE GENOMIC DNA]</scope>
    <source>
        <strain evidence="3">CCUG 53762</strain>
    </source>
</reference>
<evidence type="ECO:0000313" key="3">
    <source>
        <dbReference type="Proteomes" id="UP001597118"/>
    </source>
</evidence>
<name>A0ABW4I7U6_9SPHI</name>
<sequence length="303" mass="33248">MAIIDKKGFIRGRIGNMVYRKVGDTNIIQSRPGKVRQTAATKESALEFGLASSTAKVLRQMFAGLSHYADGGMINRLNNTVLNAIRNGDGATRGHRDLHQGDLSALIGFQFNKNSPLDETLLITPDIVINNDGSVKVMPPAMDSSELCWLDNAQGCSLRFTVISVDFKQQYHQLLGHHEIEVTKGKSLEQMEWITPESAENGSIVLVALSVVFYAPDGIRHNGIVLNDKSFFPAAIIAAFHAPETADGKENKETKSYRLPLPGYLGGDILRELERLQLKESKKRNNNSSGMSPPSGKGKILFN</sequence>
<feature type="compositionally biased region" description="Low complexity" evidence="1">
    <location>
        <begin position="286"/>
        <end position="303"/>
    </location>
</feature>
<feature type="region of interest" description="Disordered" evidence="1">
    <location>
        <begin position="279"/>
        <end position="303"/>
    </location>
</feature>
<comment type="caution">
    <text evidence="2">The sequence shown here is derived from an EMBL/GenBank/DDBJ whole genome shotgun (WGS) entry which is preliminary data.</text>
</comment>
<dbReference type="Proteomes" id="UP001597118">
    <property type="component" value="Unassembled WGS sequence"/>
</dbReference>
<evidence type="ECO:0000256" key="1">
    <source>
        <dbReference type="SAM" id="MobiDB-lite"/>
    </source>
</evidence>